<dbReference type="Gene3D" id="3.40.50.11420">
    <property type="match status" value="1"/>
</dbReference>
<protein>
    <submittedName>
        <fullName evidence="5">Putative GTP-binding protein</fullName>
    </submittedName>
</protein>
<feature type="domain" description="G" evidence="2">
    <location>
        <begin position="5"/>
        <end position="107"/>
    </location>
</feature>
<reference evidence="5" key="1">
    <citation type="submission" date="2008-11" db="EMBL/GenBank/DDBJ databases">
        <title>Isolation and characterization of a fructose-1,6-bisphosphatase in Bacteroides sp. from a rumen metagenomic library.</title>
        <authorList>
            <person name="Wang J."/>
            <person name="Liu K."/>
            <person name="Zhao S."/>
            <person name="Bu D."/>
            <person name="Li D."/>
            <person name="Yu P."/>
            <person name="Wei H."/>
            <person name="Zhou L."/>
        </authorList>
    </citation>
    <scope>NUCLEOTIDE SEQUENCE</scope>
</reference>
<dbReference type="GO" id="GO:0030488">
    <property type="term" value="P:tRNA methylation"/>
    <property type="evidence" value="ECO:0007669"/>
    <property type="project" value="TreeGrafter"/>
</dbReference>
<dbReference type="GO" id="GO:0005737">
    <property type="term" value="C:cytoplasm"/>
    <property type="evidence" value="ECO:0007669"/>
    <property type="project" value="TreeGrafter"/>
</dbReference>
<keyword evidence="1" id="KW-0812">Transmembrane</keyword>
<feature type="transmembrane region" description="Helical" evidence="1">
    <location>
        <begin position="332"/>
        <end position="353"/>
    </location>
</feature>
<evidence type="ECO:0000256" key="1">
    <source>
        <dbReference type="SAM" id="Phobius"/>
    </source>
</evidence>
<dbReference type="EMBL" id="FJ529691">
    <property type="protein sequence ID" value="ACM91016.1"/>
    <property type="molecule type" value="Genomic_DNA"/>
</dbReference>
<dbReference type="PANTHER" id="PTHR42714">
    <property type="entry name" value="TRNA MODIFICATION GTPASE GTPBP3"/>
    <property type="match status" value="1"/>
</dbReference>
<accession>C0JZY6</accession>
<dbReference type="PANTHER" id="PTHR42714:SF6">
    <property type="entry name" value="TRANSLATION INITIATION FACTOR IF-2"/>
    <property type="match status" value="1"/>
</dbReference>
<dbReference type="Pfam" id="PF18128">
    <property type="entry name" value="HydF_dimer"/>
    <property type="match status" value="1"/>
</dbReference>
<dbReference type="AlphaFoldDB" id="C0JZY6"/>
<evidence type="ECO:0000313" key="5">
    <source>
        <dbReference type="EMBL" id="ACM91016.1"/>
    </source>
</evidence>
<dbReference type="Pfam" id="PF18133">
    <property type="entry name" value="HydF_tetramer"/>
    <property type="match status" value="1"/>
</dbReference>
<name>C0JZY6_9BACT</name>
<evidence type="ECO:0000259" key="2">
    <source>
        <dbReference type="Pfam" id="PF01926"/>
    </source>
</evidence>
<dbReference type="Pfam" id="PF01926">
    <property type="entry name" value="MMR_HSR1"/>
    <property type="match status" value="1"/>
</dbReference>
<dbReference type="GO" id="GO:0005525">
    <property type="term" value="F:GTP binding"/>
    <property type="evidence" value="ECO:0007669"/>
    <property type="project" value="InterPro"/>
</dbReference>
<organism evidence="5">
    <name type="scientific">uncultured bacterium URE4</name>
    <dbReference type="NCBI Taxonomy" id="581112"/>
    <lineage>
        <taxon>Bacteria</taxon>
        <taxon>environmental samples</taxon>
    </lineage>
</organism>
<keyword evidence="1" id="KW-0472">Membrane</keyword>
<dbReference type="SUPFAM" id="SSF52540">
    <property type="entry name" value="P-loop containing nucleoside triphosphate hydrolases"/>
    <property type="match status" value="1"/>
</dbReference>
<dbReference type="InterPro" id="IPR041606">
    <property type="entry name" value="HydF_dimer"/>
</dbReference>
<feature type="domain" description="Hydrogen maturase F dimerization" evidence="3">
    <location>
        <begin position="142"/>
        <end position="239"/>
    </location>
</feature>
<proteinExistence type="predicted"/>
<sequence length="361" mass="38335">MDRMQIAFFGATNSGKSTLVNALAGQEVSLVSDLPGTTTDPVRKAIELPGLGPCILVDTAGYGDPGALGAERERRSRATIDATDIAVLLRSGHPEDDRWVQLLQTAQVPVVEIRSRAEANDQAGLLQRLQAARPDEKPRLLTGGLVGKDDVVVLVMPQDSEAPKGRLILPQVQVLRELLDLSCIPVCCQPEGLQRALDGLSAPPTLTITDSQAFAKVNAILPPDAPLTSFSILLAGAKGDIRTFVESAKAIGTLKPGDRILIAEACTHVPDTEDIGRVKIPNLLRKKVGGDLTVTIAAGNDFPDDLTPYRLIIQCGGCVATERLLRARIRKAILAGVPITNYGIALAALTGILNRVVIPRS</sequence>
<dbReference type="CDD" id="cd00880">
    <property type="entry name" value="Era_like"/>
    <property type="match status" value="1"/>
</dbReference>
<dbReference type="Gene3D" id="3.40.50.300">
    <property type="entry name" value="P-loop containing nucleotide triphosphate hydrolases"/>
    <property type="match status" value="1"/>
</dbReference>
<evidence type="ECO:0000259" key="4">
    <source>
        <dbReference type="Pfam" id="PF18133"/>
    </source>
</evidence>
<dbReference type="InterPro" id="IPR006073">
    <property type="entry name" value="GTP-bd"/>
</dbReference>
<evidence type="ECO:0000259" key="3">
    <source>
        <dbReference type="Pfam" id="PF18128"/>
    </source>
</evidence>
<feature type="domain" description="Hydrogen maturase F tetramerization" evidence="4">
    <location>
        <begin position="243"/>
        <end position="357"/>
    </location>
</feature>
<dbReference type="InterPro" id="IPR040644">
    <property type="entry name" value="HydF_tetramer"/>
</dbReference>
<dbReference type="InterPro" id="IPR027417">
    <property type="entry name" value="P-loop_NTPase"/>
</dbReference>
<dbReference type="Gene3D" id="3.40.50.11410">
    <property type="match status" value="1"/>
</dbReference>
<dbReference type="GO" id="GO:0002098">
    <property type="term" value="P:tRNA wobble uridine modification"/>
    <property type="evidence" value="ECO:0007669"/>
    <property type="project" value="TreeGrafter"/>
</dbReference>
<keyword evidence="1" id="KW-1133">Transmembrane helix</keyword>